<evidence type="ECO:0000256" key="1">
    <source>
        <dbReference type="SAM" id="Phobius"/>
    </source>
</evidence>
<feature type="transmembrane region" description="Helical" evidence="1">
    <location>
        <begin position="39"/>
        <end position="62"/>
    </location>
</feature>
<keyword evidence="1" id="KW-0812">Transmembrane</keyword>
<dbReference type="Proteomes" id="UP000325684">
    <property type="component" value="Unassembled WGS sequence"/>
</dbReference>
<evidence type="ECO:0000313" key="2">
    <source>
        <dbReference type="EMBL" id="KAB0269488.1"/>
    </source>
</evidence>
<protein>
    <submittedName>
        <fullName evidence="2">Uncharacterized protein</fullName>
    </submittedName>
</protein>
<keyword evidence="3" id="KW-1185">Reference proteome</keyword>
<dbReference type="RefSeq" id="WP_150941753.1">
    <property type="nucleotide sequence ID" value="NZ_VCMV01000002.1"/>
</dbReference>
<feature type="transmembrane region" description="Helical" evidence="1">
    <location>
        <begin position="6"/>
        <end position="27"/>
    </location>
</feature>
<dbReference type="OrthoDB" id="8002339at2"/>
<proteinExistence type="predicted"/>
<keyword evidence="1" id="KW-0472">Membrane</keyword>
<dbReference type="EMBL" id="VCMV01000002">
    <property type="protein sequence ID" value="KAB0269488.1"/>
    <property type="molecule type" value="Genomic_DNA"/>
</dbReference>
<reference evidence="2 3" key="1">
    <citation type="journal article" date="2019" name="Microorganisms">
        <title>Genome Insights into the Novel Species Microvirga brassicacearum, a Rapeseed Endophyte with Biotechnological Potential.</title>
        <authorList>
            <person name="Jimenez-Gomez A."/>
            <person name="Saati-Santamaria Z."/>
            <person name="Igual J.M."/>
            <person name="Rivas R."/>
            <person name="Mateos P.F."/>
            <person name="Garcia-Fraile P."/>
        </authorList>
    </citation>
    <scope>NUCLEOTIDE SEQUENCE [LARGE SCALE GENOMIC DNA]</scope>
    <source>
        <strain evidence="2 3">CDVBN77</strain>
    </source>
</reference>
<organism evidence="2 3">
    <name type="scientific">Microvirga brassicacearum</name>
    <dbReference type="NCBI Taxonomy" id="2580413"/>
    <lineage>
        <taxon>Bacteria</taxon>
        <taxon>Pseudomonadati</taxon>
        <taxon>Pseudomonadota</taxon>
        <taxon>Alphaproteobacteria</taxon>
        <taxon>Hyphomicrobiales</taxon>
        <taxon>Methylobacteriaceae</taxon>
        <taxon>Microvirga</taxon>
    </lineage>
</organism>
<evidence type="ECO:0000313" key="3">
    <source>
        <dbReference type="Proteomes" id="UP000325684"/>
    </source>
</evidence>
<comment type="caution">
    <text evidence="2">The sequence shown here is derived from an EMBL/GenBank/DDBJ whole genome shotgun (WGS) entry which is preliminary data.</text>
</comment>
<name>A0A5N3PID4_9HYPH</name>
<sequence>MTPPVIPVSIWLLAAFDPVLIAIAVILGWKADQFGKVFIAAIAALGGSVLVSWAITAVGLPWMAPVGGTNPTLLPVRTVAALVWATVAYLGRRLSRA</sequence>
<feature type="transmembrane region" description="Helical" evidence="1">
    <location>
        <begin position="74"/>
        <end position="91"/>
    </location>
</feature>
<dbReference type="AlphaFoldDB" id="A0A5N3PID4"/>
<keyword evidence="1" id="KW-1133">Transmembrane helix</keyword>
<gene>
    <name evidence="2" type="ORF">FEZ63_00885</name>
</gene>
<accession>A0A5N3PID4</accession>